<organism evidence="5 6">
    <name type="scientific">Anaerocolumna jejuensis DSM 15929</name>
    <dbReference type="NCBI Taxonomy" id="1121322"/>
    <lineage>
        <taxon>Bacteria</taxon>
        <taxon>Bacillati</taxon>
        <taxon>Bacillota</taxon>
        <taxon>Clostridia</taxon>
        <taxon>Lachnospirales</taxon>
        <taxon>Lachnospiraceae</taxon>
        <taxon>Anaerocolumna</taxon>
    </lineage>
</organism>
<dbReference type="STRING" id="1121322.SAMN02745136_00265"/>
<evidence type="ECO:0000313" key="5">
    <source>
        <dbReference type="EMBL" id="SHJ51991.1"/>
    </source>
</evidence>
<dbReference type="GO" id="GO:0043565">
    <property type="term" value="F:sequence-specific DNA binding"/>
    <property type="evidence" value="ECO:0007669"/>
    <property type="project" value="InterPro"/>
</dbReference>
<dbReference type="SUPFAM" id="SSF46689">
    <property type="entry name" value="Homeodomain-like"/>
    <property type="match status" value="2"/>
</dbReference>
<dbReference type="OrthoDB" id="2990361at2"/>
<sequence>MNSLKSEITEEYIERIYNPISEDLFIRYSDKLEGQSFYHTHNGYELYCLVDGTVNYYIDQQCYRIVPGTIIGISPGEYHRVEILDNKVYKRFVINISSRYLDTHSTPHTNLAECFQKRSCNKPNIVVLTQKQTEELLELYNSLLDLKFKTGYGQDVTTSSYVLLLLVKVNLFFSNNEDIPIPNVMPPLVNRAIGYINEHLLESFSLEELSEELFYNGTYISRKFKSITGLSIQQYILRKRIYLAQNHLSAGKSVTESCILSGFSDYPNFSKAFKKYVGLSPKQYQLKILE</sequence>
<evidence type="ECO:0000256" key="3">
    <source>
        <dbReference type="ARBA" id="ARBA00023163"/>
    </source>
</evidence>
<dbReference type="InterPro" id="IPR037923">
    <property type="entry name" value="HTH-like"/>
</dbReference>
<keyword evidence="1" id="KW-0805">Transcription regulation</keyword>
<evidence type="ECO:0000256" key="2">
    <source>
        <dbReference type="ARBA" id="ARBA00023125"/>
    </source>
</evidence>
<keyword evidence="6" id="KW-1185">Reference proteome</keyword>
<dbReference type="GO" id="GO:0003700">
    <property type="term" value="F:DNA-binding transcription factor activity"/>
    <property type="evidence" value="ECO:0007669"/>
    <property type="project" value="InterPro"/>
</dbReference>
<dbReference type="Gene3D" id="2.60.120.10">
    <property type="entry name" value="Jelly Rolls"/>
    <property type="match status" value="1"/>
</dbReference>
<dbReference type="InterPro" id="IPR014710">
    <property type="entry name" value="RmlC-like_jellyroll"/>
</dbReference>
<evidence type="ECO:0000256" key="1">
    <source>
        <dbReference type="ARBA" id="ARBA00023015"/>
    </source>
</evidence>
<dbReference type="Pfam" id="PF02311">
    <property type="entry name" value="AraC_binding"/>
    <property type="match status" value="1"/>
</dbReference>
<dbReference type="AlphaFoldDB" id="A0A1M6JZ86"/>
<dbReference type="PROSITE" id="PS01124">
    <property type="entry name" value="HTH_ARAC_FAMILY_2"/>
    <property type="match status" value="1"/>
</dbReference>
<accession>A0A1M6JZ86</accession>
<dbReference type="PROSITE" id="PS00041">
    <property type="entry name" value="HTH_ARAC_FAMILY_1"/>
    <property type="match status" value="1"/>
</dbReference>
<dbReference type="SMART" id="SM00342">
    <property type="entry name" value="HTH_ARAC"/>
    <property type="match status" value="1"/>
</dbReference>
<protein>
    <submittedName>
        <fullName evidence="5">AraC-type DNA-binding protein</fullName>
    </submittedName>
</protein>
<dbReference type="PANTHER" id="PTHR43280:SF34">
    <property type="entry name" value="ARAC-FAMILY TRANSCRIPTIONAL REGULATOR"/>
    <property type="match status" value="1"/>
</dbReference>
<dbReference type="RefSeq" id="WP_073272145.1">
    <property type="nucleotide sequence ID" value="NZ_FRAC01000006.1"/>
</dbReference>
<dbReference type="SUPFAM" id="SSF51215">
    <property type="entry name" value="Regulatory protein AraC"/>
    <property type="match status" value="1"/>
</dbReference>
<reference evidence="5 6" key="1">
    <citation type="submission" date="2016-11" db="EMBL/GenBank/DDBJ databases">
        <authorList>
            <person name="Jaros S."/>
            <person name="Januszkiewicz K."/>
            <person name="Wedrychowicz H."/>
        </authorList>
    </citation>
    <scope>NUCLEOTIDE SEQUENCE [LARGE SCALE GENOMIC DNA]</scope>
    <source>
        <strain evidence="5 6">DSM 15929</strain>
    </source>
</reference>
<name>A0A1M6JZ86_9FIRM</name>
<dbReference type="Gene3D" id="1.10.10.60">
    <property type="entry name" value="Homeodomain-like"/>
    <property type="match status" value="2"/>
</dbReference>
<feature type="domain" description="HTH araC/xylS-type" evidence="4">
    <location>
        <begin position="190"/>
        <end position="287"/>
    </location>
</feature>
<dbReference type="Proteomes" id="UP000184386">
    <property type="component" value="Unassembled WGS sequence"/>
</dbReference>
<keyword evidence="3" id="KW-0804">Transcription</keyword>
<dbReference type="InterPro" id="IPR018060">
    <property type="entry name" value="HTH_AraC"/>
</dbReference>
<dbReference type="Pfam" id="PF12833">
    <property type="entry name" value="HTH_18"/>
    <property type="match status" value="1"/>
</dbReference>
<keyword evidence="2 5" id="KW-0238">DNA-binding</keyword>
<evidence type="ECO:0000313" key="6">
    <source>
        <dbReference type="Proteomes" id="UP000184386"/>
    </source>
</evidence>
<dbReference type="EMBL" id="FRAC01000006">
    <property type="protein sequence ID" value="SHJ51991.1"/>
    <property type="molecule type" value="Genomic_DNA"/>
</dbReference>
<dbReference type="PANTHER" id="PTHR43280">
    <property type="entry name" value="ARAC-FAMILY TRANSCRIPTIONAL REGULATOR"/>
    <property type="match status" value="1"/>
</dbReference>
<evidence type="ECO:0000259" key="4">
    <source>
        <dbReference type="PROSITE" id="PS01124"/>
    </source>
</evidence>
<gene>
    <name evidence="5" type="ORF">SAMN02745136_00265</name>
</gene>
<dbReference type="InterPro" id="IPR009057">
    <property type="entry name" value="Homeodomain-like_sf"/>
</dbReference>
<proteinExistence type="predicted"/>
<dbReference type="InterPro" id="IPR018062">
    <property type="entry name" value="HTH_AraC-typ_CS"/>
</dbReference>
<dbReference type="InterPro" id="IPR003313">
    <property type="entry name" value="AraC-bd"/>
</dbReference>